<gene>
    <name evidence="2" type="ORF">Fcan01_14327</name>
</gene>
<evidence type="ECO:0000256" key="1">
    <source>
        <dbReference type="SAM" id="Coils"/>
    </source>
</evidence>
<dbReference type="Proteomes" id="UP000198287">
    <property type="component" value="Unassembled WGS sequence"/>
</dbReference>
<dbReference type="EMBL" id="LNIX01000008">
    <property type="protein sequence ID" value="OXA50802.1"/>
    <property type="molecule type" value="Genomic_DNA"/>
</dbReference>
<name>A0A226DZB2_FOLCA</name>
<keyword evidence="1" id="KW-0175">Coiled coil</keyword>
<feature type="coiled-coil region" evidence="1">
    <location>
        <begin position="45"/>
        <end position="72"/>
    </location>
</feature>
<reference evidence="2 3" key="1">
    <citation type="submission" date="2015-12" db="EMBL/GenBank/DDBJ databases">
        <title>The genome of Folsomia candida.</title>
        <authorList>
            <person name="Faddeeva A."/>
            <person name="Derks M.F."/>
            <person name="Anvar Y."/>
            <person name="Smit S."/>
            <person name="Van Straalen N."/>
            <person name="Roelofs D."/>
        </authorList>
    </citation>
    <scope>NUCLEOTIDE SEQUENCE [LARGE SCALE GENOMIC DNA]</scope>
    <source>
        <strain evidence="2 3">VU population</strain>
        <tissue evidence="2">Whole body</tissue>
    </source>
</reference>
<keyword evidence="3" id="KW-1185">Reference proteome</keyword>
<protein>
    <submittedName>
        <fullName evidence="2">Uncharacterized protein</fullName>
    </submittedName>
</protein>
<accession>A0A226DZB2</accession>
<evidence type="ECO:0000313" key="2">
    <source>
        <dbReference type="EMBL" id="OXA50802.1"/>
    </source>
</evidence>
<dbReference type="AlphaFoldDB" id="A0A226DZB2"/>
<comment type="caution">
    <text evidence="2">The sequence shown here is derived from an EMBL/GenBank/DDBJ whole genome shotgun (WGS) entry which is preliminary data.</text>
</comment>
<organism evidence="2 3">
    <name type="scientific">Folsomia candida</name>
    <name type="common">Springtail</name>
    <dbReference type="NCBI Taxonomy" id="158441"/>
    <lineage>
        <taxon>Eukaryota</taxon>
        <taxon>Metazoa</taxon>
        <taxon>Ecdysozoa</taxon>
        <taxon>Arthropoda</taxon>
        <taxon>Hexapoda</taxon>
        <taxon>Collembola</taxon>
        <taxon>Entomobryomorpha</taxon>
        <taxon>Isotomoidea</taxon>
        <taxon>Isotomidae</taxon>
        <taxon>Proisotominae</taxon>
        <taxon>Folsomia</taxon>
    </lineage>
</organism>
<sequence length="311" mass="34878">MTSPLEKSDPKSVPTPDVDTNCDILLSKNLTEPELDFIISIVQKNSDLITENETLKEEVAQLREELSSRRQGQNQVEDVDSAFLEYIENLKVEHGKKFKNLIESHRKEMADLNRALDDLQFTHNALKSAHADEITTILATSELEYWTLTKDHESLTTDMLASLSAGLEQLRHDFESDQEKGGDKLRNGNSGVRIWAEFRGLPDTSRAIIVAAIGTMSNFLKVTWEFIDWLWPKLIAAVAAIQTIVVNHSPVVIEFLNSRQFQRFVLGWGRGDNLEILVAELVAGLGGANGQMLGKLTPLVFTVVKKFIKCC</sequence>
<proteinExistence type="predicted"/>
<evidence type="ECO:0000313" key="3">
    <source>
        <dbReference type="Proteomes" id="UP000198287"/>
    </source>
</evidence>